<name>A0A914SAJ1_PAREQ</name>
<protein>
    <submittedName>
        <fullName evidence="3">Tropomyosin</fullName>
    </submittedName>
</protein>
<proteinExistence type="predicted"/>
<organism evidence="2 3">
    <name type="scientific">Parascaris equorum</name>
    <name type="common">Equine roundworm</name>
    <dbReference type="NCBI Taxonomy" id="6256"/>
    <lineage>
        <taxon>Eukaryota</taxon>
        <taxon>Metazoa</taxon>
        <taxon>Ecdysozoa</taxon>
        <taxon>Nematoda</taxon>
        <taxon>Chromadorea</taxon>
        <taxon>Rhabditida</taxon>
        <taxon>Spirurina</taxon>
        <taxon>Ascaridomorpha</taxon>
        <taxon>Ascaridoidea</taxon>
        <taxon>Ascarididae</taxon>
        <taxon>Parascaris</taxon>
    </lineage>
</organism>
<evidence type="ECO:0000256" key="1">
    <source>
        <dbReference type="SAM" id="Coils"/>
    </source>
</evidence>
<reference evidence="3" key="1">
    <citation type="submission" date="2022-11" db="UniProtKB">
        <authorList>
            <consortium name="WormBaseParasite"/>
        </authorList>
    </citation>
    <scope>IDENTIFICATION</scope>
</reference>
<feature type="coiled-coil region" evidence="1">
    <location>
        <begin position="65"/>
        <end position="126"/>
    </location>
</feature>
<keyword evidence="1" id="KW-0175">Coiled coil</keyword>
<dbReference type="Proteomes" id="UP000887564">
    <property type="component" value="Unplaced"/>
</dbReference>
<dbReference type="WBParaSite" id="PEQ_0001115101-mRNA-1">
    <property type="protein sequence ID" value="PEQ_0001115101-mRNA-1"/>
    <property type="gene ID" value="PEQ_0001115101"/>
</dbReference>
<accession>A0A914SAJ1</accession>
<evidence type="ECO:0000313" key="2">
    <source>
        <dbReference type="Proteomes" id="UP000887564"/>
    </source>
</evidence>
<keyword evidence="2" id="KW-1185">Reference proteome</keyword>
<evidence type="ECO:0000313" key="3">
    <source>
        <dbReference type="WBParaSite" id="PEQ_0001115101-mRNA-1"/>
    </source>
</evidence>
<sequence>AHLLEKELEDAKNEIDELKKTLNRIDQENREKIELTLMTKTAPDEKSKEREITSTYESTHIHEIRDELERRVRLLEDELTEKQRNLDRQEAGIEDLRREHKYNSALKDLQKLADELDTARANYEKVIFVSLLLLLRFLEGD</sequence>
<dbReference type="AlphaFoldDB" id="A0A914SAJ1"/>
<feature type="coiled-coil region" evidence="1">
    <location>
        <begin position="1"/>
        <end position="35"/>
    </location>
</feature>